<name>A0A1J4V501_9BACT</name>
<gene>
    <name evidence="1" type="ORF">AUJ44_02975</name>
</gene>
<dbReference type="AlphaFoldDB" id="A0A1J4V501"/>
<comment type="caution">
    <text evidence="1">The sequence shown here is derived from an EMBL/GenBank/DDBJ whole genome shotgun (WGS) entry which is preliminary data.</text>
</comment>
<dbReference type="Pfam" id="PF13177">
    <property type="entry name" value="DNA_pol3_delta2"/>
    <property type="match status" value="1"/>
</dbReference>
<protein>
    <recommendedName>
        <fullName evidence="3">DNA polymerase III subunit delta</fullName>
    </recommendedName>
</protein>
<organism evidence="1 2">
    <name type="scientific">Candidatus Nomurabacteria bacterium CG1_02_47_685</name>
    <dbReference type="NCBI Taxonomy" id="1805282"/>
    <lineage>
        <taxon>Bacteria</taxon>
        <taxon>Candidatus Nomuraibacteriota</taxon>
    </lineage>
</organism>
<dbReference type="Proteomes" id="UP000183206">
    <property type="component" value="Unassembled WGS sequence"/>
</dbReference>
<evidence type="ECO:0000313" key="2">
    <source>
        <dbReference type="Proteomes" id="UP000183206"/>
    </source>
</evidence>
<dbReference type="SUPFAM" id="SSF52540">
    <property type="entry name" value="P-loop containing nucleoside triphosphate hydrolases"/>
    <property type="match status" value="1"/>
</dbReference>
<dbReference type="STRING" id="1805282.AUJ44_02975"/>
<proteinExistence type="predicted"/>
<accession>A0A1J4V501</accession>
<evidence type="ECO:0000313" key="1">
    <source>
        <dbReference type="EMBL" id="OIO32212.1"/>
    </source>
</evidence>
<dbReference type="InterPro" id="IPR027417">
    <property type="entry name" value="P-loop_NTPase"/>
</dbReference>
<dbReference type="Gene3D" id="3.40.50.300">
    <property type="entry name" value="P-loop containing nucleotide triphosphate hydrolases"/>
    <property type="match status" value="1"/>
</dbReference>
<reference evidence="1 2" key="1">
    <citation type="journal article" date="2016" name="Environ. Microbiol.">
        <title>Genomic resolution of a cold subsurface aquifer community provides metabolic insights for novel microbes adapted to high CO concentrations.</title>
        <authorList>
            <person name="Probst A.J."/>
            <person name="Castelle C.J."/>
            <person name="Singh A."/>
            <person name="Brown C.T."/>
            <person name="Anantharaman K."/>
            <person name="Sharon I."/>
            <person name="Hug L.A."/>
            <person name="Burstein D."/>
            <person name="Emerson J.B."/>
            <person name="Thomas B.C."/>
            <person name="Banfield J.F."/>
        </authorList>
    </citation>
    <scope>NUCLEOTIDE SEQUENCE [LARGE SCALE GENOMIC DNA]</scope>
    <source>
        <strain evidence="1">CG1_02_47_685</strain>
    </source>
</reference>
<evidence type="ECO:0008006" key="3">
    <source>
        <dbReference type="Google" id="ProtNLM"/>
    </source>
</evidence>
<dbReference type="EMBL" id="MNVO01000046">
    <property type="protein sequence ID" value="OIO32212.1"/>
    <property type="molecule type" value="Genomic_DNA"/>
</dbReference>
<sequence length="241" mass="27688">MDDSRAVDIRGMVDAYEKSGMLHHAYLIEGDYENISPLLFDFFETKLLFPTHDNPDIWIDSFEQFGVDNGRVLKDFQSRKAIMHNRRIFVIHARFITEEAQNSLLKMFEEPADQTYFFLIMPSAEVLLPTLRSRLQVVTRVLSAPSEWSMELARKFVREDTVSRLRSIEKIVAEKDKDKAISFLGALECVVSRQVDGVGILSLEMRRALEDIQKYRGYMNGRAPSVKAILEHGALTMPRVG</sequence>